<dbReference type="GO" id="GO:0005978">
    <property type="term" value="P:glycogen biosynthetic process"/>
    <property type="evidence" value="ECO:0007669"/>
    <property type="project" value="InterPro"/>
</dbReference>
<dbReference type="InterPro" id="IPR005835">
    <property type="entry name" value="NTP_transferase_dom"/>
</dbReference>
<sequence length="556" mass="61344">MEASVGDQGRFCSADAVKENLEACAGDMKIEVSDVCAYAVFLFRQDILVMRHAHMLEVEGEPLRRNLGKVMLQLSLPQTSSHSVVKFPVVGSSCARRKSTPKQLCSSSTTGLTITNSCGSDSFSVFPPVNQSVAAIVFGDDSESDLYPLTRKRSAGAIPIAANYRLIDVVVSNCINSNISKIYALTQCNSTSLNSHLSRAYSNAGWGREGFLDIIAAYQSLEEQDWIKGTADAVRRCLCVLEEHPVMEFLVLPGHHLYRMDYQDLVRTHRNSSADITIAVSHTKENKNPGFGFLKVGSRNEVLEYKDKVKWSSKNLEKSESKSKWTEDSNYVGSMGMYVIKRDVLIKLLTELFPNAVDFGNDVIPGAISVGLKVEAYLHKGQWDNFTNIKAYYRANIDCTKKASQFDFFDRDTPVYSLPRYLPPSSITNAIISDSLIGDGCILNSCKIRGSVIGMRTVVGNEAEIEDSVVMGNDIYQQMDDGHLKRKDAEEIPIGIGQQSQIRKAIIDKNARIGNNVRIVNTDNVEEGDREECGYMISGGIVIVLANAVIPDGTIL</sequence>
<dbReference type="GO" id="GO:0008878">
    <property type="term" value="F:glucose-1-phosphate adenylyltransferase activity"/>
    <property type="evidence" value="ECO:0007669"/>
    <property type="project" value="InterPro"/>
</dbReference>
<evidence type="ECO:0000313" key="3">
    <source>
        <dbReference type="EMBL" id="KAG9445795.1"/>
    </source>
</evidence>
<proteinExistence type="inferred from homology"/>
<evidence type="ECO:0000256" key="1">
    <source>
        <dbReference type="ARBA" id="ARBA00010443"/>
    </source>
</evidence>
<dbReference type="CDD" id="cd04651">
    <property type="entry name" value="LbH_G1P_AT_C"/>
    <property type="match status" value="1"/>
</dbReference>
<dbReference type="InterPro" id="IPR029044">
    <property type="entry name" value="Nucleotide-diphossugar_trans"/>
</dbReference>
<dbReference type="PANTHER" id="PTHR43523:SF17">
    <property type="entry name" value="INACTIVE GLUCOSE-1-PHOSPHATE ADENYLYLTRANSFERASE SMALL SUBUNIT 2, CHLOROPLASTIC"/>
    <property type="match status" value="1"/>
</dbReference>
<dbReference type="SUPFAM" id="SSF51161">
    <property type="entry name" value="Trimeric LpxA-like enzymes"/>
    <property type="match status" value="1"/>
</dbReference>
<feature type="domain" description="Nucleotidyl transferase" evidence="2">
    <location>
        <begin position="146"/>
        <end position="400"/>
    </location>
</feature>
<comment type="caution">
    <text evidence="3">The sequence shown here is derived from an EMBL/GenBank/DDBJ whole genome shotgun (WGS) entry which is preliminary data.</text>
</comment>
<evidence type="ECO:0000313" key="4">
    <source>
        <dbReference type="Proteomes" id="UP000825729"/>
    </source>
</evidence>
<accession>A0AAV7ECH8</accession>
<gene>
    <name evidence="3" type="ORF">H6P81_011923</name>
</gene>
<comment type="similarity">
    <text evidence="1">Belongs to the bacterial/plant glucose-1-phosphate adenylyltransferase family.</text>
</comment>
<dbReference type="SUPFAM" id="SSF53448">
    <property type="entry name" value="Nucleotide-diphospho-sugar transferases"/>
    <property type="match status" value="1"/>
</dbReference>
<organism evidence="3 4">
    <name type="scientific">Aristolochia fimbriata</name>
    <name type="common">White veined hardy Dutchman's pipe vine</name>
    <dbReference type="NCBI Taxonomy" id="158543"/>
    <lineage>
        <taxon>Eukaryota</taxon>
        <taxon>Viridiplantae</taxon>
        <taxon>Streptophyta</taxon>
        <taxon>Embryophyta</taxon>
        <taxon>Tracheophyta</taxon>
        <taxon>Spermatophyta</taxon>
        <taxon>Magnoliopsida</taxon>
        <taxon>Magnoliidae</taxon>
        <taxon>Piperales</taxon>
        <taxon>Aristolochiaceae</taxon>
        <taxon>Aristolochia</taxon>
    </lineage>
</organism>
<dbReference type="Proteomes" id="UP000825729">
    <property type="component" value="Unassembled WGS sequence"/>
</dbReference>
<evidence type="ECO:0000259" key="2">
    <source>
        <dbReference type="Pfam" id="PF00483"/>
    </source>
</evidence>
<dbReference type="Gene3D" id="2.160.10.10">
    <property type="entry name" value="Hexapeptide repeat proteins"/>
    <property type="match status" value="1"/>
</dbReference>
<dbReference type="Pfam" id="PF25247">
    <property type="entry name" value="LbH_GLGC"/>
    <property type="match status" value="1"/>
</dbReference>
<name>A0AAV7ECH8_ARIFI</name>
<dbReference type="CDD" id="cd02508">
    <property type="entry name" value="ADP_Glucose_PP"/>
    <property type="match status" value="1"/>
</dbReference>
<dbReference type="InterPro" id="IPR011831">
    <property type="entry name" value="ADP-Glc_PPase"/>
</dbReference>
<dbReference type="AlphaFoldDB" id="A0AAV7ECH8"/>
<keyword evidence="4" id="KW-1185">Reference proteome</keyword>
<dbReference type="PANTHER" id="PTHR43523">
    <property type="entry name" value="GLUCOSE-1-PHOSPHATE ADENYLYLTRANSFERASE-RELATED"/>
    <property type="match status" value="1"/>
</dbReference>
<dbReference type="EMBL" id="JAINDJ010000005">
    <property type="protein sequence ID" value="KAG9445795.1"/>
    <property type="molecule type" value="Genomic_DNA"/>
</dbReference>
<reference evidence="3 4" key="1">
    <citation type="submission" date="2021-07" db="EMBL/GenBank/DDBJ databases">
        <title>The Aristolochia fimbriata genome: insights into angiosperm evolution, floral development and chemical biosynthesis.</title>
        <authorList>
            <person name="Jiao Y."/>
        </authorList>
    </citation>
    <scope>NUCLEOTIDE SEQUENCE [LARGE SCALE GENOMIC DNA]</scope>
    <source>
        <strain evidence="3">IBCAS-2021</strain>
        <tissue evidence="3">Leaf</tissue>
    </source>
</reference>
<dbReference type="Pfam" id="PF00483">
    <property type="entry name" value="NTP_transferase"/>
    <property type="match status" value="1"/>
</dbReference>
<dbReference type="InterPro" id="IPR011004">
    <property type="entry name" value="Trimer_LpxA-like_sf"/>
</dbReference>
<protein>
    <recommendedName>
        <fullName evidence="2">Nucleotidyl transferase domain-containing protein</fullName>
    </recommendedName>
</protein>
<dbReference type="Gene3D" id="3.90.550.10">
    <property type="entry name" value="Spore Coat Polysaccharide Biosynthesis Protein SpsA, Chain A"/>
    <property type="match status" value="1"/>
</dbReference>